<keyword evidence="1" id="KW-0812">Transmembrane</keyword>
<evidence type="ECO:0000259" key="3">
    <source>
        <dbReference type="Pfam" id="PF13194"/>
    </source>
</evidence>
<evidence type="ECO:0000313" key="5">
    <source>
        <dbReference type="Proteomes" id="UP000252174"/>
    </source>
</evidence>
<accession>A0A369AU42</accession>
<feature type="domain" description="DUF4010" evidence="3">
    <location>
        <begin position="180"/>
        <end position="392"/>
    </location>
</feature>
<feature type="domain" description="MgtC/SapB/SrpB/YhiD N-terminal" evidence="2">
    <location>
        <begin position="14"/>
        <end position="132"/>
    </location>
</feature>
<name>A0A369AU42_9BURK</name>
<feature type="transmembrane region" description="Helical" evidence="1">
    <location>
        <begin position="97"/>
        <end position="125"/>
    </location>
</feature>
<organism evidence="4 5">
    <name type="scientific">Extensimonas vulgaris</name>
    <dbReference type="NCBI Taxonomy" id="1031594"/>
    <lineage>
        <taxon>Bacteria</taxon>
        <taxon>Pseudomonadati</taxon>
        <taxon>Pseudomonadota</taxon>
        <taxon>Betaproteobacteria</taxon>
        <taxon>Burkholderiales</taxon>
        <taxon>Comamonadaceae</taxon>
        <taxon>Extensimonas</taxon>
    </lineage>
</organism>
<evidence type="ECO:0000256" key="1">
    <source>
        <dbReference type="SAM" id="Phobius"/>
    </source>
</evidence>
<dbReference type="PANTHER" id="PTHR39084">
    <property type="entry name" value="MEMBRANE PROTEIN-RELATED"/>
    <property type="match status" value="1"/>
</dbReference>
<feature type="transmembrane region" description="Helical" evidence="1">
    <location>
        <begin position="174"/>
        <end position="192"/>
    </location>
</feature>
<feature type="transmembrane region" description="Helical" evidence="1">
    <location>
        <begin position="269"/>
        <end position="289"/>
    </location>
</feature>
<feature type="transmembrane region" description="Helical" evidence="1">
    <location>
        <begin position="236"/>
        <end position="257"/>
    </location>
</feature>
<dbReference type="RefSeq" id="WP_114482188.1">
    <property type="nucleotide sequence ID" value="NZ_QPJU01000001.1"/>
</dbReference>
<evidence type="ECO:0000259" key="2">
    <source>
        <dbReference type="Pfam" id="PF02308"/>
    </source>
</evidence>
<feature type="transmembrane region" description="Helical" evidence="1">
    <location>
        <begin position="310"/>
        <end position="331"/>
    </location>
</feature>
<dbReference type="Pfam" id="PF02308">
    <property type="entry name" value="MgtC"/>
    <property type="match status" value="1"/>
</dbReference>
<dbReference type="InterPro" id="IPR025105">
    <property type="entry name" value="DUF4010"/>
</dbReference>
<feature type="transmembrane region" description="Helical" evidence="1">
    <location>
        <begin position="46"/>
        <end position="77"/>
    </location>
</feature>
<dbReference type="OrthoDB" id="9813718at2"/>
<protein>
    <submittedName>
        <fullName evidence="4">Uncharacterized membrane protein (DUF4010 family)</fullName>
    </submittedName>
</protein>
<dbReference type="EMBL" id="QPJU01000001">
    <property type="protein sequence ID" value="RCX11776.1"/>
    <property type="molecule type" value="Genomic_DNA"/>
</dbReference>
<gene>
    <name evidence="4" type="ORF">DFR45_101305</name>
</gene>
<feature type="transmembrane region" description="Helical" evidence="1">
    <location>
        <begin position="396"/>
        <end position="417"/>
    </location>
</feature>
<sequence>METSDGLASAWAALASALGCGLLMGIERERSKGSGPHRALAGVRSFALTALAGATAALLAMPALLGVGALFVAILGVTAYAKDRSGDPGVTTEIALFFVYVIGAMCTQDRLLAAALAVVATGLLAARERLHRFANTWLQPGEVRDGLILGALILIVAPLMPDRPLWGEVLNPQLLVRLLVVLLLIQSFAHLGRRLLQARQALALSALASGFVSSTATIANLGLELRAGRGTLRAQAGGAVLSCVATMLQMLAVAATIQPAWLPQLAAPALASALVAGVYGGWLAHTGLPQAAGKPAQLPADTAMFRLRDALLIALLLTAVQAGVYGLGLWLGDAGMMTGALLAALADIHSVIAALLAHGAPGTPAAPMVERTLMAAMLVHALSKSGMALASGGKGYGWAVAAGVLAHTLVFVLGLWLL</sequence>
<dbReference type="PANTHER" id="PTHR39084:SF1">
    <property type="entry name" value="DUF4010 DOMAIN-CONTAINING PROTEIN"/>
    <property type="match status" value="1"/>
</dbReference>
<dbReference type="InterPro" id="IPR049177">
    <property type="entry name" value="MgtC_SapB_SrpB_YhiD_N"/>
</dbReference>
<keyword evidence="1" id="KW-0472">Membrane</keyword>
<comment type="caution">
    <text evidence="4">The sequence shown here is derived from an EMBL/GenBank/DDBJ whole genome shotgun (WGS) entry which is preliminary data.</text>
</comment>
<keyword evidence="1" id="KW-1133">Transmembrane helix</keyword>
<feature type="transmembrane region" description="Helical" evidence="1">
    <location>
        <begin position="146"/>
        <end position="162"/>
    </location>
</feature>
<evidence type="ECO:0000313" key="4">
    <source>
        <dbReference type="EMBL" id="RCX11776.1"/>
    </source>
</evidence>
<feature type="transmembrane region" description="Helical" evidence="1">
    <location>
        <begin position="6"/>
        <end position="26"/>
    </location>
</feature>
<dbReference type="AlphaFoldDB" id="A0A369AU42"/>
<reference evidence="4 5" key="1">
    <citation type="submission" date="2018-07" db="EMBL/GenBank/DDBJ databases">
        <title>Genomic Encyclopedia of Type Strains, Phase IV (KMG-IV): sequencing the most valuable type-strain genomes for metagenomic binning, comparative biology and taxonomic classification.</title>
        <authorList>
            <person name="Goeker M."/>
        </authorList>
    </citation>
    <scope>NUCLEOTIDE SEQUENCE [LARGE SCALE GENOMIC DNA]</scope>
    <source>
        <strain evidence="4 5">DSM 100911</strain>
    </source>
</reference>
<dbReference type="Proteomes" id="UP000252174">
    <property type="component" value="Unassembled WGS sequence"/>
</dbReference>
<keyword evidence="5" id="KW-1185">Reference proteome</keyword>
<dbReference type="Pfam" id="PF13194">
    <property type="entry name" value="DUF4010"/>
    <property type="match status" value="1"/>
</dbReference>
<proteinExistence type="predicted"/>